<proteinExistence type="predicted"/>
<evidence type="ECO:0000256" key="1">
    <source>
        <dbReference type="SAM" id="MobiDB-lite"/>
    </source>
</evidence>
<dbReference type="RefSeq" id="WP_345429098.1">
    <property type="nucleotide sequence ID" value="NZ_BAABHK010000001.1"/>
</dbReference>
<comment type="caution">
    <text evidence="3">The sequence shown here is derived from an EMBL/GenBank/DDBJ whole genome shotgun (WGS) entry which is preliminary data.</text>
</comment>
<dbReference type="EMBL" id="BAABHK010000001">
    <property type="protein sequence ID" value="GAA4620889.1"/>
    <property type="molecule type" value="Genomic_DNA"/>
</dbReference>
<accession>A0ABP8U4M1</accession>
<reference evidence="4" key="1">
    <citation type="journal article" date="2019" name="Int. J. Syst. Evol. Microbiol.">
        <title>The Global Catalogue of Microorganisms (GCM) 10K type strain sequencing project: providing services to taxonomists for standard genome sequencing and annotation.</title>
        <authorList>
            <consortium name="The Broad Institute Genomics Platform"/>
            <consortium name="The Broad Institute Genome Sequencing Center for Infectious Disease"/>
            <person name="Wu L."/>
            <person name="Ma J."/>
        </authorList>
    </citation>
    <scope>NUCLEOTIDE SEQUENCE [LARGE SCALE GENOMIC DNA]</scope>
    <source>
        <strain evidence="4">JCM 17939</strain>
    </source>
</reference>
<dbReference type="Pfam" id="PF12840">
    <property type="entry name" value="HTH_20"/>
    <property type="match status" value="1"/>
</dbReference>
<dbReference type="Gene3D" id="6.10.140.2180">
    <property type="match status" value="1"/>
</dbReference>
<dbReference type="InterPro" id="IPR001845">
    <property type="entry name" value="HTH_ArsR_DNA-bd_dom"/>
</dbReference>
<dbReference type="InterPro" id="IPR011991">
    <property type="entry name" value="ArsR-like_HTH"/>
</dbReference>
<dbReference type="InterPro" id="IPR036390">
    <property type="entry name" value="WH_DNA-bd_sf"/>
</dbReference>
<evidence type="ECO:0000259" key="2">
    <source>
        <dbReference type="SMART" id="SM00418"/>
    </source>
</evidence>
<name>A0ABP8U4M1_9ACTN</name>
<evidence type="ECO:0000313" key="4">
    <source>
        <dbReference type="Proteomes" id="UP001501442"/>
    </source>
</evidence>
<feature type="domain" description="HTH arsR-type" evidence="2">
    <location>
        <begin position="2"/>
        <end position="84"/>
    </location>
</feature>
<organism evidence="3 4">
    <name type="scientific">Actinoallomurus vinaceus</name>
    <dbReference type="NCBI Taxonomy" id="1080074"/>
    <lineage>
        <taxon>Bacteria</taxon>
        <taxon>Bacillati</taxon>
        <taxon>Actinomycetota</taxon>
        <taxon>Actinomycetes</taxon>
        <taxon>Streptosporangiales</taxon>
        <taxon>Thermomonosporaceae</taxon>
        <taxon>Actinoallomurus</taxon>
    </lineage>
</organism>
<dbReference type="Proteomes" id="UP001501442">
    <property type="component" value="Unassembled WGS sequence"/>
</dbReference>
<keyword evidence="4" id="KW-1185">Reference proteome</keyword>
<dbReference type="InterPro" id="IPR036388">
    <property type="entry name" value="WH-like_DNA-bd_sf"/>
</dbReference>
<dbReference type="CDD" id="cd00090">
    <property type="entry name" value="HTH_ARSR"/>
    <property type="match status" value="1"/>
</dbReference>
<evidence type="ECO:0000313" key="3">
    <source>
        <dbReference type="EMBL" id="GAA4620889.1"/>
    </source>
</evidence>
<dbReference type="SUPFAM" id="SSF46785">
    <property type="entry name" value="Winged helix' DNA-binding domain"/>
    <property type="match status" value="1"/>
</dbReference>
<sequence length="198" mass="21923">MDTVDLLLHPVRLRVVHAMSGGRALTTAQLCELLPDVSKATVYRHVALLAEGGLLEVDGEQRVRGAVERRYRLRRERAVIDAETAASTSREDHRRVFAVAMAALLAEFNAYLDRDDADPAADLVGYRQHAIWLSPEERAEMIGELRDVIVSRMRNGPASDRTRHLLSPILFPAESPGRSGEDIGEAPDAVQGWPARPE</sequence>
<dbReference type="Gene3D" id="1.10.10.10">
    <property type="entry name" value="Winged helix-like DNA-binding domain superfamily/Winged helix DNA-binding domain"/>
    <property type="match status" value="1"/>
</dbReference>
<protein>
    <submittedName>
        <fullName evidence="3">Helix-turn-helix domain-containing protein</fullName>
    </submittedName>
</protein>
<gene>
    <name evidence="3" type="ORF">GCM10023196_006620</name>
</gene>
<feature type="region of interest" description="Disordered" evidence="1">
    <location>
        <begin position="171"/>
        <end position="198"/>
    </location>
</feature>
<dbReference type="SMART" id="SM00418">
    <property type="entry name" value="HTH_ARSR"/>
    <property type="match status" value="1"/>
</dbReference>